<evidence type="ECO:0000259" key="1">
    <source>
        <dbReference type="Pfam" id="PF12697"/>
    </source>
</evidence>
<dbReference type="InterPro" id="IPR000639">
    <property type="entry name" value="Epox_hydrolase-like"/>
</dbReference>
<evidence type="ECO:0000313" key="3">
    <source>
        <dbReference type="Proteomes" id="UP000248856"/>
    </source>
</evidence>
<dbReference type="RefSeq" id="WP_111875212.1">
    <property type="nucleotide sequence ID" value="NZ_CBCSGC010000114.1"/>
</dbReference>
<dbReference type="OrthoDB" id="2086224at2"/>
<dbReference type="GO" id="GO:0046464">
    <property type="term" value="P:acylglycerol catabolic process"/>
    <property type="evidence" value="ECO:0007669"/>
    <property type="project" value="TreeGrafter"/>
</dbReference>
<dbReference type="Pfam" id="PF12697">
    <property type="entry name" value="Abhydrolase_6"/>
    <property type="match status" value="1"/>
</dbReference>
<feature type="domain" description="AB hydrolase-1" evidence="1">
    <location>
        <begin position="7"/>
        <end position="238"/>
    </location>
</feature>
<dbReference type="Proteomes" id="UP000248856">
    <property type="component" value="Unassembled WGS sequence"/>
</dbReference>
<accession>A0A328ZKI5</accession>
<reference evidence="2 3" key="1">
    <citation type="submission" date="2018-06" db="EMBL/GenBank/DDBJ databases">
        <title>Genomic Encyclopedia of Archaeal and Bacterial Type Strains, Phase II (KMG-II): from individual species to whole genera.</title>
        <authorList>
            <person name="Goeker M."/>
        </authorList>
    </citation>
    <scope>NUCLEOTIDE SEQUENCE [LARGE SCALE GENOMIC DNA]</scope>
    <source>
        <strain evidence="2 3">CFPB 3232</strain>
    </source>
</reference>
<organism evidence="2 3">
    <name type="scientific">Paracidovorax anthurii</name>
    <dbReference type="NCBI Taxonomy" id="78229"/>
    <lineage>
        <taxon>Bacteria</taxon>
        <taxon>Pseudomonadati</taxon>
        <taxon>Pseudomonadota</taxon>
        <taxon>Betaproteobacteria</taxon>
        <taxon>Burkholderiales</taxon>
        <taxon>Comamonadaceae</taxon>
        <taxon>Paracidovorax</taxon>
    </lineage>
</organism>
<protein>
    <submittedName>
        <fullName evidence="2">Pimeloyl-ACP methyl ester carboxylesterase</fullName>
    </submittedName>
</protein>
<dbReference type="PRINTS" id="PR00412">
    <property type="entry name" value="EPOXHYDRLASE"/>
</dbReference>
<dbReference type="GO" id="GO:0016020">
    <property type="term" value="C:membrane"/>
    <property type="evidence" value="ECO:0007669"/>
    <property type="project" value="TreeGrafter"/>
</dbReference>
<dbReference type="InterPro" id="IPR029058">
    <property type="entry name" value="AB_hydrolase_fold"/>
</dbReference>
<keyword evidence="3" id="KW-1185">Reference proteome</keyword>
<proteinExistence type="predicted"/>
<evidence type="ECO:0000313" key="2">
    <source>
        <dbReference type="EMBL" id="RAR86421.1"/>
    </source>
</evidence>
<name>A0A328ZKI5_9BURK</name>
<dbReference type="SUPFAM" id="SSF53474">
    <property type="entry name" value="alpha/beta-Hydrolases"/>
    <property type="match status" value="1"/>
</dbReference>
<dbReference type="AlphaFoldDB" id="A0A328ZKI5"/>
<dbReference type="EMBL" id="QLTA01000001">
    <property type="protein sequence ID" value="RAR86421.1"/>
    <property type="molecule type" value="Genomic_DNA"/>
</dbReference>
<dbReference type="GO" id="GO:0047372">
    <property type="term" value="F:monoacylglycerol lipase activity"/>
    <property type="evidence" value="ECO:0007669"/>
    <property type="project" value="TreeGrafter"/>
</dbReference>
<dbReference type="PRINTS" id="PR00111">
    <property type="entry name" value="ABHYDROLASE"/>
</dbReference>
<dbReference type="PANTHER" id="PTHR43798">
    <property type="entry name" value="MONOACYLGLYCEROL LIPASE"/>
    <property type="match status" value="1"/>
</dbReference>
<dbReference type="Gene3D" id="3.40.50.1820">
    <property type="entry name" value="alpha/beta hydrolase"/>
    <property type="match status" value="1"/>
</dbReference>
<dbReference type="InterPro" id="IPR050266">
    <property type="entry name" value="AB_hydrolase_sf"/>
</dbReference>
<dbReference type="PANTHER" id="PTHR43798:SF5">
    <property type="entry name" value="MONOACYLGLYCEROL LIPASE ABHD6"/>
    <property type="match status" value="1"/>
</dbReference>
<sequence>MPQNIPLVMVHGLFGPLHYFDPAERMPGITVLTPDLLGYGNQAPQTQLSLSAQADELAGILRTQVARPCHLLGHSVGGAVAVLTAARVPELVKSIVSVEGNFTLDDAFMCRRIAAMQPDEWAAELRGIQGDPVAWLSRGDIEATPERLQMAQCILHNQTATTLWLMARAVVEETAVPGYLQAVRQIMERGIPFHLLAGSRSAQGWNVPSWVRQGASSDAVLPNCGHMMMLEEPDLFCEHLSRCLYSRADSAMPSTP</sequence>
<dbReference type="InterPro" id="IPR000073">
    <property type="entry name" value="AB_hydrolase_1"/>
</dbReference>
<comment type="caution">
    <text evidence="2">The sequence shown here is derived from an EMBL/GenBank/DDBJ whole genome shotgun (WGS) entry which is preliminary data.</text>
</comment>
<gene>
    <name evidence="2" type="ORF">AX018_10017</name>
</gene>